<dbReference type="EMBL" id="ON189044">
    <property type="protein sequence ID" value="URA06948.1"/>
    <property type="molecule type" value="Genomic_DNA"/>
</dbReference>
<evidence type="ECO:0000313" key="2">
    <source>
        <dbReference type="Proteomes" id="UP001056608"/>
    </source>
</evidence>
<proteinExistence type="predicted"/>
<accession>A0A9E7E1M7</accession>
<organism evidence="1 2">
    <name type="scientific">Xanthomonas phage Pfeifenkraut</name>
    <dbReference type="NCBI Taxonomy" id="2939132"/>
    <lineage>
        <taxon>Viruses</taxon>
        <taxon>Duplodnaviria</taxon>
        <taxon>Heunggongvirae</taxon>
        <taxon>Uroviricota</taxon>
        <taxon>Caudoviricetes</taxon>
        <taxon>Stanbaylleyvirinae</taxon>
        <taxon>Shirevirus</taxon>
        <taxon>Shirevirus pfeifenkraut</taxon>
    </lineage>
</organism>
<dbReference type="Proteomes" id="UP001056608">
    <property type="component" value="Segment"/>
</dbReference>
<evidence type="ECO:0000313" key="1">
    <source>
        <dbReference type="EMBL" id="URA06948.1"/>
    </source>
</evidence>
<reference evidence="1" key="1">
    <citation type="journal article" date="2022" name="Viruses">
        <title>Isolation of novel Xanthomonas phages for the plant pathogens X. translucens and X. campestris.</title>
        <authorList>
            <person name="Erdrich S.H."/>
            <person name="Sharma V."/>
            <person name="Schurr U."/>
            <person name="Arsova B."/>
            <person name="Frunzke J."/>
        </authorList>
    </citation>
    <scope>NUCLEOTIDE SEQUENCE</scope>
</reference>
<sequence>MKVCVEVHHNIDTFEDGAEPFRSYTMNHDDPAERRVLGEQCRNAFEGGQVIVTYPKP</sequence>
<keyword evidence="2" id="KW-1185">Reference proteome</keyword>
<name>A0A9E7E1M7_9CAUD</name>
<protein>
    <submittedName>
        <fullName evidence="1">Uncharacterized protein</fullName>
    </submittedName>
</protein>
<gene>
    <name evidence="1" type="ORF">Pfeifenkraut_BL30051</name>
</gene>